<sequence length="568" mass="64672">MMPLPPMSLATFLQLELSSDLPSALYIQRPYSDFPYESSRVKFQRLLNFLLVPYNLEQVLWFGAVACLDAWLYAFTILPLRFVKAIAVLSQWFLQNIENSCSFIFESVASIWSRERRIRTPRKSSTRKHRRIRSTPSALLPNHKGDILQGLLIIVSCIVLFHLDASRMYHTIRGQSAIKLYVIYNVLEVFDRLLSAIGQDILECLVSPEILERNEQGRSRILRPVSMFLLALSYNVAHSTALFYQVITLNVAVNSYSYALLTLLLSNQFVEIKGTVFKKFDKEALFQITCADIVERFQLWLFLLIITLRNIVEVGGFIQRPYPPLTTPPNAFTIIPNWTSGILSPFLIVLGSEALVDWIKHAYINKFNNLRPAVYGRYLDVLAKDYYAHAFLDQNLMKRLGLPVIPLSCLFIRACLQCYRMLAAVYLPPTSAEIVAPRSRNFAALEWVLGARSAEDAIAFAAMLAFFGAGYFVLLAAKLVLGMGILRFARRRYARMDTVLVPAEEEGAKRSGGWGVVEVQEDKRAHIYGDDPQGLSELREREERGRRAKKGDGVAGVMRYKMVGKRIW</sequence>
<dbReference type="OrthoDB" id="5376140at2759"/>
<protein>
    <submittedName>
        <fullName evidence="7">DUF747-domain-containing protein</fullName>
    </submittedName>
</protein>
<dbReference type="Pfam" id="PF05346">
    <property type="entry name" value="DUF747"/>
    <property type="match status" value="1"/>
</dbReference>
<proteinExistence type="inferred from homology"/>
<keyword evidence="3 6" id="KW-0812">Transmembrane</keyword>
<dbReference type="Proteomes" id="UP000799421">
    <property type="component" value="Unassembled WGS sequence"/>
</dbReference>
<evidence type="ECO:0000256" key="3">
    <source>
        <dbReference type="ARBA" id="ARBA00022692"/>
    </source>
</evidence>
<accession>A0A6A7C1J6</accession>
<organism evidence="7 8">
    <name type="scientific">Piedraia hortae CBS 480.64</name>
    <dbReference type="NCBI Taxonomy" id="1314780"/>
    <lineage>
        <taxon>Eukaryota</taxon>
        <taxon>Fungi</taxon>
        <taxon>Dikarya</taxon>
        <taxon>Ascomycota</taxon>
        <taxon>Pezizomycotina</taxon>
        <taxon>Dothideomycetes</taxon>
        <taxon>Dothideomycetidae</taxon>
        <taxon>Capnodiales</taxon>
        <taxon>Piedraiaceae</taxon>
        <taxon>Piedraia</taxon>
    </lineage>
</organism>
<feature type="transmembrane region" description="Helical" evidence="6">
    <location>
        <begin position="457"/>
        <end position="486"/>
    </location>
</feature>
<keyword evidence="4 6" id="KW-1133">Transmembrane helix</keyword>
<dbReference type="EMBL" id="MU005980">
    <property type="protein sequence ID" value="KAF2860568.1"/>
    <property type="molecule type" value="Genomic_DNA"/>
</dbReference>
<evidence type="ECO:0000256" key="2">
    <source>
        <dbReference type="ARBA" id="ARBA00008803"/>
    </source>
</evidence>
<keyword evidence="8" id="KW-1185">Reference proteome</keyword>
<evidence type="ECO:0000256" key="1">
    <source>
        <dbReference type="ARBA" id="ARBA00004141"/>
    </source>
</evidence>
<dbReference type="PANTHER" id="PTHR13317:SF4">
    <property type="entry name" value="TRANSMEMBRANE ANTERIOR POSTERIOR TRANSFORMATION PROTEIN 1 HOMOLOG"/>
    <property type="match status" value="1"/>
</dbReference>
<dbReference type="PANTHER" id="PTHR13317">
    <property type="entry name" value="TRANSMEMBRANE ANTERIOR POSTERIOR TRANSFORMATION PROTEIN 1 HOMOLOG"/>
    <property type="match status" value="1"/>
</dbReference>
<comment type="similarity">
    <text evidence="2">Belongs to the TAPT1 family.</text>
</comment>
<dbReference type="AlphaFoldDB" id="A0A6A7C1J6"/>
<gene>
    <name evidence="7" type="ORF">K470DRAFT_216825</name>
</gene>
<keyword evidence="5 6" id="KW-0472">Membrane</keyword>
<name>A0A6A7C1J6_9PEZI</name>
<dbReference type="GO" id="GO:0005789">
    <property type="term" value="C:endoplasmic reticulum membrane"/>
    <property type="evidence" value="ECO:0007669"/>
    <property type="project" value="TreeGrafter"/>
</dbReference>
<evidence type="ECO:0000313" key="8">
    <source>
        <dbReference type="Proteomes" id="UP000799421"/>
    </source>
</evidence>
<comment type="subcellular location">
    <subcellularLocation>
        <location evidence="1">Membrane</location>
        <topology evidence="1">Multi-pass membrane protein</topology>
    </subcellularLocation>
</comment>
<reference evidence="7" key="1">
    <citation type="journal article" date="2020" name="Stud. Mycol.">
        <title>101 Dothideomycetes genomes: a test case for predicting lifestyles and emergence of pathogens.</title>
        <authorList>
            <person name="Haridas S."/>
            <person name="Albert R."/>
            <person name="Binder M."/>
            <person name="Bloem J."/>
            <person name="Labutti K."/>
            <person name="Salamov A."/>
            <person name="Andreopoulos B."/>
            <person name="Baker S."/>
            <person name="Barry K."/>
            <person name="Bills G."/>
            <person name="Bluhm B."/>
            <person name="Cannon C."/>
            <person name="Castanera R."/>
            <person name="Culley D."/>
            <person name="Daum C."/>
            <person name="Ezra D."/>
            <person name="Gonzalez J."/>
            <person name="Henrissat B."/>
            <person name="Kuo A."/>
            <person name="Liang C."/>
            <person name="Lipzen A."/>
            <person name="Lutzoni F."/>
            <person name="Magnuson J."/>
            <person name="Mondo S."/>
            <person name="Nolan M."/>
            <person name="Ohm R."/>
            <person name="Pangilinan J."/>
            <person name="Park H.-J."/>
            <person name="Ramirez L."/>
            <person name="Alfaro M."/>
            <person name="Sun H."/>
            <person name="Tritt A."/>
            <person name="Yoshinaga Y."/>
            <person name="Zwiers L.-H."/>
            <person name="Turgeon B."/>
            <person name="Goodwin S."/>
            <person name="Spatafora J."/>
            <person name="Crous P."/>
            <person name="Grigoriev I."/>
        </authorList>
    </citation>
    <scope>NUCLEOTIDE SEQUENCE</scope>
    <source>
        <strain evidence="7">CBS 480.64</strain>
    </source>
</reference>
<dbReference type="InterPro" id="IPR008010">
    <property type="entry name" value="Tatp1"/>
</dbReference>
<evidence type="ECO:0000313" key="7">
    <source>
        <dbReference type="EMBL" id="KAF2860568.1"/>
    </source>
</evidence>
<evidence type="ECO:0000256" key="4">
    <source>
        <dbReference type="ARBA" id="ARBA00022989"/>
    </source>
</evidence>
<evidence type="ECO:0000256" key="6">
    <source>
        <dbReference type="SAM" id="Phobius"/>
    </source>
</evidence>
<evidence type="ECO:0000256" key="5">
    <source>
        <dbReference type="ARBA" id="ARBA00023136"/>
    </source>
</evidence>